<dbReference type="PANTHER" id="PTHR33258">
    <property type="entry name" value="TRANSPOSASE INSL FOR INSERTION SEQUENCE ELEMENT IS186A-RELATED"/>
    <property type="match status" value="1"/>
</dbReference>
<evidence type="ECO:0000256" key="1">
    <source>
        <dbReference type="ARBA" id="ARBA00010075"/>
    </source>
</evidence>
<keyword evidence="7" id="KW-1185">Reference proteome</keyword>
<dbReference type="InterPro" id="IPR002559">
    <property type="entry name" value="Transposase_11"/>
</dbReference>
<evidence type="ECO:0000256" key="2">
    <source>
        <dbReference type="ARBA" id="ARBA00022578"/>
    </source>
</evidence>
<gene>
    <name evidence="6" type="ORF">GNE12_29725</name>
</gene>
<dbReference type="PANTHER" id="PTHR33258:SF1">
    <property type="entry name" value="TRANSPOSASE INSL FOR INSERTION SEQUENCE ELEMENT IS186A-RELATED"/>
    <property type="match status" value="1"/>
</dbReference>
<dbReference type="SUPFAM" id="SSF53098">
    <property type="entry name" value="Ribonuclease H-like"/>
    <property type="match status" value="1"/>
</dbReference>
<keyword evidence="4" id="KW-0233">DNA recombination</keyword>
<dbReference type="Pfam" id="PF01609">
    <property type="entry name" value="DDE_Tnp_1"/>
    <property type="match status" value="1"/>
</dbReference>
<sequence>MIINSFPKIVKDILKGLPKNDYPVLNSRLFFEFWLSYVLDNSLTSMRGLFARLNNTGFELDISTFSKANLHRSQKPFQEIYQKLNKLVQNKAENKLHNKYAICPIDSTVITLTSKLLWVLGHHQVKLFSSLNLATGSPEDNLINFGHDHDYKFGSKMIANLPTNAVGVMDRGFAGLKFIQELVQENKYFVLRIKNNWKLEFEESSGLIKVGASDDAQAYRVINFCDLETKTEFRLVTNLPADGEATVSDDDIRDIYLLRWGVELLWKFLKMHLKLDKLITKNVNGITIQIYVSLIAYLILQLVSIPEQWGHTLLDKFRYLQSCMCQKISYVHWFEEMMLC</sequence>
<dbReference type="Proteomes" id="UP000570851">
    <property type="component" value="Unassembled WGS sequence"/>
</dbReference>
<feature type="domain" description="Transposase IS4-like" evidence="5">
    <location>
        <begin position="100"/>
        <end position="299"/>
    </location>
</feature>
<dbReference type="EMBL" id="JACKZP010000309">
    <property type="protein sequence ID" value="MBC1306053.1"/>
    <property type="molecule type" value="Genomic_DNA"/>
</dbReference>
<evidence type="ECO:0000256" key="4">
    <source>
        <dbReference type="ARBA" id="ARBA00023172"/>
    </source>
</evidence>
<evidence type="ECO:0000256" key="3">
    <source>
        <dbReference type="ARBA" id="ARBA00023125"/>
    </source>
</evidence>
<proteinExistence type="inferred from homology"/>
<dbReference type="RefSeq" id="WP_011317149.1">
    <property type="nucleotide sequence ID" value="NZ_JACKZP010000309.1"/>
</dbReference>
<name>A0ABR6SIE9_ANAVA</name>
<evidence type="ECO:0000259" key="5">
    <source>
        <dbReference type="Pfam" id="PF01609"/>
    </source>
</evidence>
<evidence type="ECO:0000313" key="7">
    <source>
        <dbReference type="Proteomes" id="UP000570851"/>
    </source>
</evidence>
<dbReference type="GeneID" id="58725930"/>
<comment type="caution">
    <text evidence="6">The sequence shown here is derived from an EMBL/GenBank/DDBJ whole genome shotgun (WGS) entry which is preliminary data.</text>
</comment>
<dbReference type="NCBIfam" id="NF033592">
    <property type="entry name" value="transpos_IS4_1"/>
    <property type="match status" value="1"/>
</dbReference>
<organism evidence="6 7">
    <name type="scientific">Trichormus variabilis N2B</name>
    <dbReference type="NCBI Taxonomy" id="2681315"/>
    <lineage>
        <taxon>Bacteria</taxon>
        <taxon>Bacillati</taxon>
        <taxon>Cyanobacteriota</taxon>
        <taxon>Cyanophyceae</taxon>
        <taxon>Nostocales</taxon>
        <taxon>Nostocaceae</taxon>
        <taxon>Trichormus</taxon>
    </lineage>
</organism>
<accession>A0ABR6SIE9</accession>
<keyword evidence="2" id="KW-0815">Transposition</keyword>
<geneLocation type="plasmid" evidence="6">
    <name>pN2B-C</name>
</geneLocation>
<evidence type="ECO:0000313" key="6">
    <source>
        <dbReference type="EMBL" id="MBC1306053.1"/>
    </source>
</evidence>
<keyword evidence="3" id="KW-0238">DNA-binding</keyword>
<comment type="similarity">
    <text evidence="1">Belongs to the transposase 11 family.</text>
</comment>
<protein>
    <submittedName>
        <fullName evidence="6">IS4-like element ISAva3 family transposase</fullName>
    </submittedName>
</protein>
<dbReference type="InterPro" id="IPR012337">
    <property type="entry name" value="RNaseH-like_sf"/>
</dbReference>
<reference evidence="6 7" key="1">
    <citation type="submission" date="2019-11" db="EMBL/GenBank/DDBJ databases">
        <title>Comparison of genomes from free-living endosymbiotic cyanobacteria isolated from Azolla.</title>
        <authorList>
            <person name="Thiel T."/>
            <person name="Pratte B."/>
        </authorList>
    </citation>
    <scope>NUCLEOTIDE SEQUENCE [LARGE SCALE GENOMIC DNA]</scope>
    <source>
        <strain evidence="6 7">N2B</strain>
        <plasmid evidence="6">pN2B-C</plasmid>
    </source>
</reference>
<dbReference type="InterPro" id="IPR047952">
    <property type="entry name" value="Transpos_IS4"/>
</dbReference>
<keyword evidence="6" id="KW-0614">Plasmid</keyword>